<dbReference type="PROSITE" id="PS50088">
    <property type="entry name" value="ANK_REPEAT"/>
    <property type="match status" value="1"/>
</dbReference>
<comment type="caution">
    <text evidence="5">The sequence shown here is derived from an EMBL/GenBank/DDBJ whole genome shotgun (WGS) entry which is preliminary data.</text>
</comment>
<dbReference type="PANTHER" id="PTHR24171">
    <property type="entry name" value="ANKYRIN REPEAT DOMAIN-CONTAINING PROTEIN 39-RELATED"/>
    <property type="match status" value="1"/>
</dbReference>
<evidence type="ECO:0000256" key="3">
    <source>
        <dbReference type="PROSITE-ProRule" id="PRU00023"/>
    </source>
</evidence>
<dbReference type="STRING" id="100816.A0A175VVV3"/>
<keyword evidence="2 3" id="KW-0040">ANK repeat</keyword>
<dbReference type="Proteomes" id="UP000078237">
    <property type="component" value="Unassembled WGS sequence"/>
</dbReference>
<accession>A0A175VVV3</accession>
<name>A0A175VVV3_9PEZI</name>
<keyword evidence="1" id="KW-0677">Repeat</keyword>
<proteinExistence type="predicted"/>
<dbReference type="AlphaFoldDB" id="A0A175VVV3"/>
<protein>
    <submittedName>
        <fullName evidence="5">Ankyrin-1</fullName>
    </submittedName>
</protein>
<dbReference type="PANTHER" id="PTHR24171:SF9">
    <property type="entry name" value="ANKYRIN REPEAT DOMAIN-CONTAINING PROTEIN 39"/>
    <property type="match status" value="1"/>
</dbReference>
<evidence type="ECO:0000313" key="5">
    <source>
        <dbReference type="EMBL" id="KXX75375.1"/>
    </source>
</evidence>
<evidence type="ECO:0000313" key="6">
    <source>
        <dbReference type="Proteomes" id="UP000078237"/>
    </source>
</evidence>
<evidence type="ECO:0000256" key="1">
    <source>
        <dbReference type="ARBA" id="ARBA00022737"/>
    </source>
</evidence>
<evidence type="ECO:0000256" key="4">
    <source>
        <dbReference type="SAM" id="MobiDB-lite"/>
    </source>
</evidence>
<dbReference type="SMART" id="SM00248">
    <property type="entry name" value="ANK"/>
    <property type="match status" value="2"/>
</dbReference>
<dbReference type="EMBL" id="LCTW02000275">
    <property type="protein sequence ID" value="KXX75375.1"/>
    <property type="molecule type" value="Genomic_DNA"/>
</dbReference>
<feature type="compositionally biased region" description="Low complexity" evidence="4">
    <location>
        <begin position="46"/>
        <end position="60"/>
    </location>
</feature>
<gene>
    <name evidence="5" type="ORF">MMYC01_207488</name>
</gene>
<dbReference type="InterPro" id="IPR036770">
    <property type="entry name" value="Ankyrin_rpt-contain_sf"/>
</dbReference>
<reference evidence="5 6" key="1">
    <citation type="journal article" date="2016" name="Genome Announc.">
        <title>Genome Sequence of Madurella mycetomatis mm55, Isolated from a Human Mycetoma Case in Sudan.</title>
        <authorList>
            <person name="Smit S."/>
            <person name="Derks M.F."/>
            <person name="Bervoets S."/>
            <person name="Fahal A."/>
            <person name="van Leeuwen W."/>
            <person name="van Belkum A."/>
            <person name="van de Sande W.W."/>
        </authorList>
    </citation>
    <scope>NUCLEOTIDE SEQUENCE [LARGE SCALE GENOMIC DNA]</scope>
    <source>
        <strain evidence="6">mm55</strain>
    </source>
</reference>
<feature type="repeat" description="ANK" evidence="3">
    <location>
        <begin position="200"/>
        <end position="228"/>
    </location>
</feature>
<dbReference type="Gene3D" id="1.25.40.20">
    <property type="entry name" value="Ankyrin repeat-containing domain"/>
    <property type="match status" value="1"/>
</dbReference>
<keyword evidence="6" id="KW-1185">Reference proteome</keyword>
<evidence type="ECO:0000256" key="2">
    <source>
        <dbReference type="ARBA" id="ARBA00023043"/>
    </source>
</evidence>
<dbReference type="Pfam" id="PF12796">
    <property type="entry name" value="Ank_2"/>
    <property type="match status" value="1"/>
</dbReference>
<sequence>MADRDWMGRSCLNTVQPEQQHEMSDVCLDWMTRLVHGMGGDDEVKAGSTSASTPASPCASVDPGPLPRSSLGFMPRDYSTIQWQQPPDPTADVFPGASVEDGAGMDYLPPSPSLPGSRSTRACMTRASESSMRRSTSGAIHPPCRSPHERDNCLCARLQTLYFPDASEPIIHLAIARGNIDTLKLLLQDCNVPINVRDKAGYTPLQRAVICGRTDMVALLIKHGADPS</sequence>
<feature type="region of interest" description="Disordered" evidence="4">
    <location>
        <begin position="39"/>
        <end position="66"/>
    </location>
</feature>
<dbReference type="SUPFAM" id="SSF48403">
    <property type="entry name" value="Ankyrin repeat"/>
    <property type="match status" value="1"/>
</dbReference>
<organism evidence="5 6">
    <name type="scientific">Madurella mycetomatis</name>
    <dbReference type="NCBI Taxonomy" id="100816"/>
    <lineage>
        <taxon>Eukaryota</taxon>
        <taxon>Fungi</taxon>
        <taxon>Dikarya</taxon>
        <taxon>Ascomycota</taxon>
        <taxon>Pezizomycotina</taxon>
        <taxon>Sordariomycetes</taxon>
        <taxon>Sordariomycetidae</taxon>
        <taxon>Sordariales</taxon>
        <taxon>Sordariales incertae sedis</taxon>
        <taxon>Madurella</taxon>
    </lineage>
</organism>
<dbReference type="OrthoDB" id="194358at2759"/>
<dbReference type="PROSITE" id="PS50297">
    <property type="entry name" value="ANK_REP_REGION"/>
    <property type="match status" value="1"/>
</dbReference>
<dbReference type="InterPro" id="IPR002110">
    <property type="entry name" value="Ankyrin_rpt"/>
</dbReference>
<dbReference type="VEuPathDB" id="FungiDB:MMYC01_207488"/>